<dbReference type="GO" id="GO:0032259">
    <property type="term" value="P:methylation"/>
    <property type="evidence" value="ECO:0007669"/>
    <property type="project" value="UniProtKB-KW"/>
</dbReference>
<sequence>MEIAYLKSLVGNLKISSSNGKICSIDFCDEFVKTSPKDGNLKLCLKELEMYFAGKLTKFSTKFELQGSQFEQKVYKALLQIPYGKIVTYKQIAEIIGSPNAFRAQKCKCKKQNPYHHTLSQSSWSKFAWWI</sequence>
<dbReference type="eggNOG" id="COG0350">
    <property type="taxonomic scope" value="Bacteria"/>
</dbReference>
<feature type="domain" description="Methylguanine DNA methyltransferase ribonuclease-like" evidence="3">
    <location>
        <begin position="4"/>
        <end position="64"/>
    </location>
</feature>
<keyword evidence="1" id="KW-0227">DNA damage</keyword>
<dbReference type="STRING" id="1244531.CIG2463D_0903"/>
<gene>
    <name evidence="4" type="primary">ogt</name>
    <name evidence="4" type="ORF">CIG1485E_0903</name>
</gene>
<dbReference type="Gene3D" id="1.10.10.10">
    <property type="entry name" value="Winged helix-like DNA-binding domain superfamily/Winged helix DNA-binding domain"/>
    <property type="match status" value="1"/>
</dbReference>
<keyword evidence="5" id="KW-1185">Reference proteome</keyword>
<dbReference type="PANTHER" id="PTHR10815">
    <property type="entry name" value="METHYLATED-DNA--PROTEIN-CYSTEINE METHYLTRANSFERASE"/>
    <property type="match status" value="1"/>
</dbReference>
<dbReference type="SUPFAM" id="SSF46767">
    <property type="entry name" value="Methylated DNA-protein cysteine methyltransferase, C-terminal domain"/>
    <property type="match status" value="1"/>
</dbReference>
<organism evidence="4 5">
    <name type="scientific">Campylobacter iguaniorum</name>
    <dbReference type="NCBI Taxonomy" id="1244531"/>
    <lineage>
        <taxon>Bacteria</taxon>
        <taxon>Pseudomonadati</taxon>
        <taxon>Campylobacterota</taxon>
        <taxon>Epsilonproteobacteria</taxon>
        <taxon>Campylobacterales</taxon>
        <taxon>Campylobacteraceae</taxon>
        <taxon>Campylobacter</taxon>
    </lineage>
</organism>
<dbReference type="InterPro" id="IPR036631">
    <property type="entry name" value="MGMT_N_sf"/>
</dbReference>
<dbReference type="HOGENOM" id="CLU_1923710_0_0_7"/>
<dbReference type="EC" id="2.1.1.63" evidence="4"/>
<evidence type="ECO:0000313" key="5">
    <source>
        <dbReference type="Proteomes" id="UP000028486"/>
    </source>
</evidence>
<name>A0A076F9T8_9BACT</name>
<dbReference type="CDD" id="cd06445">
    <property type="entry name" value="ATase"/>
    <property type="match status" value="1"/>
</dbReference>
<keyword evidence="4" id="KW-0489">Methyltransferase</keyword>
<dbReference type="InterPro" id="IPR036388">
    <property type="entry name" value="WH-like_DNA-bd_sf"/>
</dbReference>
<dbReference type="KEGG" id="caj:CIG1485E_0903"/>
<dbReference type="GO" id="GO:0006281">
    <property type="term" value="P:DNA repair"/>
    <property type="evidence" value="ECO:0007669"/>
    <property type="project" value="InterPro"/>
</dbReference>
<reference evidence="5" key="1">
    <citation type="journal article" date="2014" name="Genome Announc.">
        <title>Complete Genome Sequence of Campylobacter iguaniorum Strain 1485ET, Isolated from a Bearded Dragon (Pogona vitticeps).</title>
        <authorList>
            <person name="Gilbert M.J."/>
            <person name="Miller W.G."/>
            <person name="Yee E."/>
            <person name="Kik M."/>
            <person name="Wagenaar J.A."/>
            <person name="Duim B."/>
        </authorList>
    </citation>
    <scope>NUCLEOTIDE SEQUENCE [LARGE SCALE GENOMIC DNA]</scope>
    <source>
        <strain evidence="5">1485E</strain>
    </source>
</reference>
<proteinExistence type="predicted"/>
<dbReference type="EMBL" id="CP009043">
    <property type="protein sequence ID" value="AII14741.1"/>
    <property type="molecule type" value="Genomic_DNA"/>
</dbReference>
<dbReference type="SUPFAM" id="SSF53155">
    <property type="entry name" value="Methylated DNA-protein cysteine methyltransferase domain"/>
    <property type="match status" value="1"/>
</dbReference>
<dbReference type="Proteomes" id="UP000028486">
    <property type="component" value="Chromosome"/>
</dbReference>
<dbReference type="AlphaFoldDB" id="A0A076F9T8"/>
<dbReference type="Gene3D" id="3.30.160.70">
    <property type="entry name" value="Methylated DNA-protein cysteine methyltransferase domain"/>
    <property type="match status" value="1"/>
</dbReference>
<dbReference type="Pfam" id="PF02870">
    <property type="entry name" value="Methyltransf_1N"/>
    <property type="match status" value="1"/>
</dbReference>
<dbReference type="GO" id="GO:0003908">
    <property type="term" value="F:methylated-DNA-[protein]-cysteine S-methyltransferase activity"/>
    <property type="evidence" value="ECO:0007669"/>
    <property type="project" value="UniProtKB-EC"/>
</dbReference>
<protein>
    <submittedName>
        <fullName evidence="4">O6-alkylguanine-DNA-alkyltransferase</fullName>
        <ecNumber evidence="4">2.1.1.63</ecNumber>
    </submittedName>
</protein>
<dbReference type="PANTHER" id="PTHR10815:SF13">
    <property type="entry name" value="METHYLATED-DNA--PROTEIN-CYSTEINE METHYLTRANSFERASE"/>
    <property type="match status" value="1"/>
</dbReference>
<feature type="domain" description="Methylated-DNA-[protein]-cysteine S-methyltransferase DNA binding" evidence="2">
    <location>
        <begin position="69"/>
        <end position="110"/>
    </location>
</feature>
<evidence type="ECO:0000256" key="1">
    <source>
        <dbReference type="ARBA" id="ARBA00022763"/>
    </source>
</evidence>
<evidence type="ECO:0000259" key="2">
    <source>
        <dbReference type="Pfam" id="PF01035"/>
    </source>
</evidence>
<dbReference type="InterPro" id="IPR008332">
    <property type="entry name" value="MethylG_MeTrfase_N"/>
</dbReference>
<dbReference type="InterPro" id="IPR036217">
    <property type="entry name" value="MethylDNA_cys_MeTrfase_DNAb"/>
</dbReference>
<keyword evidence="4" id="KW-0808">Transferase</keyword>
<dbReference type="Pfam" id="PF01035">
    <property type="entry name" value="DNA_binding_1"/>
    <property type="match status" value="1"/>
</dbReference>
<evidence type="ECO:0000259" key="3">
    <source>
        <dbReference type="Pfam" id="PF02870"/>
    </source>
</evidence>
<dbReference type="InterPro" id="IPR014048">
    <property type="entry name" value="MethylDNA_cys_MeTrfase_DNA-bd"/>
</dbReference>
<dbReference type="PATRIC" id="fig|1244531.5.peg.902"/>
<accession>A0A076F9T8</accession>
<evidence type="ECO:0000313" key="4">
    <source>
        <dbReference type="EMBL" id="AII14741.1"/>
    </source>
</evidence>